<protein>
    <recommendedName>
        <fullName evidence="1">Arrestin C-terminal-like domain-containing protein</fullName>
    </recommendedName>
</protein>
<sequence>MPLNGNIPETVHTQKGYISYQFRAVVHKSGFRTSLESERYVHVERSFGPISTDLEPLRIRTGDVHGQMKFSVEIPCPRVIVGHEIPIMLGIQPLSCGIKIFKVHFRLKEATRYRTFFEEWSDTHEEMIDRVSCVWRPKTPGWWEQALILKVPKGQGSVRADSKSKYIHLWHFVEVQISLIDLLRKKRFLTVQLPVHIFSNKLNEREEMPPAYETALIKPPDYLPGLVQTTVF</sequence>
<feature type="domain" description="Arrestin C-terminal-like" evidence="1">
    <location>
        <begin position="66"/>
        <end position="201"/>
    </location>
</feature>
<dbReference type="Pfam" id="PF02752">
    <property type="entry name" value="Arrestin_C"/>
    <property type="match status" value="1"/>
</dbReference>
<dbReference type="EMBL" id="JASJQH010006884">
    <property type="protein sequence ID" value="KAK9729202.1"/>
    <property type="molecule type" value="Genomic_DNA"/>
</dbReference>
<keyword evidence="3" id="KW-1185">Reference proteome</keyword>
<organism evidence="2 3">
    <name type="scientific">Basidiobolus ranarum</name>
    <dbReference type="NCBI Taxonomy" id="34480"/>
    <lineage>
        <taxon>Eukaryota</taxon>
        <taxon>Fungi</taxon>
        <taxon>Fungi incertae sedis</taxon>
        <taxon>Zoopagomycota</taxon>
        <taxon>Entomophthoromycotina</taxon>
        <taxon>Basidiobolomycetes</taxon>
        <taxon>Basidiobolales</taxon>
        <taxon>Basidiobolaceae</taxon>
        <taxon>Basidiobolus</taxon>
    </lineage>
</organism>
<evidence type="ECO:0000313" key="3">
    <source>
        <dbReference type="Proteomes" id="UP001479436"/>
    </source>
</evidence>
<proteinExistence type="predicted"/>
<reference evidence="2 3" key="1">
    <citation type="submission" date="2023-04" db="EMBL/GenBank/DDBJ databases">
        <title>Genome of Basidiobolus ranarum AG-B5.</title>
        <authorList>
            <person name="Stajich J.E."/>
            <person name="Carter-House D."/>
            <person name="Gryganskyi A."/>
        </authorList>
    </citation>
    <scope>NUCLEOTIDE SEQUENCE [LARGE SCALE GENOMIC DNA]</scope>
    <source>
        <strain evidence="2 3">AG-B5</strain>
    </source>
</reference>
<evidence type="ECO:0000259" key="1">
    <source>
        <dbReference type="Pfam" id="PF02752"/>
    </source>
</evidence>
<dbReference type="InterPro" id="IPR011022">
    <property type="entry name" value="Arrestin_C-like"/>
</dbReference>
<name>A0ABR2WB55_9FUNG</name>
<accession>A0ABR2WB55</accession>
<comment type="caution">
    <text evidence="2">The sequence shown here is derived from an EMBL/GenBank/DDBJ whole genome shotgun (WGS) entry which is preliminary data.</text>
</comment>
<evidence type="ECO:0000313" key="2">
    <source>
        <dbReference type="EMBL" id="KAK9729202.1"/>
    </source>
</evidence>
<dbReference type="Proteomes" id="UP001479436">
    <property type="component" value="Unassembled WGS sequence"/>
</dbReference>
<gene>
    <name evidence="2" type="ORF">K7432_000484</name>
</gene>